<proteinExistence type="predicted"/>
<sequence length="312" mass="34185">MIAVNYTRQSEREGSQLCEESMALDQTADSAEMLSIYKPEAWSPSSPVAIGDSDTDSVDSLFDESPHRQLHVFTRVAGRAAPPIPGLFVPDIRISAELANEVTQKCMEMYFDGRHGINQVMLFGRSTSEVEGDATLGAGLPPFLVSLLHKLRDLLQPALPQQIHALLFPGKSAPSRARQAILNLYNPGEGISPHVDLLKRFDDGILGISFGSGCVMSFEKVRSEGKSGSGSEHGDSARWDLYLPERSILVLSGEARYQWTHGIEGTLKDVVKSETKDGDHDTIRRGTRLSITYRWLLPGADIVGEPDQPPSE</sequence>
<evidence type="ECO:0000313" key="1">
    <source>
        <dbReference type="EMBL" id="KAH7926790.1"/>
    </source>
</evidence>
<evidence type="ECO:0000313" key="2">
    <source>
        <dbReference type="Proteomes" id="UP000790709"/>
    </source>
</evidence>
<organism evidence="1 2">
    <name type="scientific">Leucogyrophana mollusca</name>
    <dbReference type="NCBI Taxonomy" id="85980"/>
    <lineage>
        <taxon>Eukaryota</taxon>
        <taxon>Fungi</taxon>
        <taxon>Dikarya</taxon>
        <taxon>Basidiomycota</taxon>
        <taxon>Agaricomycotina</taxon>
        <taxon>Agaricomycetes</taxon>
        <taxon>Agaricomycetidae</taxon>
        <taxon>Boletales</taxon>
        <taxon>Boletales incertae sedis</taxon>
        <taxon>Leucogyrophana</taxon>
    </lineage>
</organism>
<gene>
    <name evidence="1" type="ORF">BV22DRAFT_1032534</name>
</gene>
<reference evidence="1" key="1">
    <citation type="journal article" date="2021" name="New Phytol.">
        <title>Evolutionary innovations through gain and loss of genes in the ectomycorrhizal Boletales.</title>
        <authorList>
            <person name="Wu G."/>
            <person name="Miyauchi S."/>
            <person name="Morin E."/>
            <person name="Kuo A."/>
            <person name="Drula E."/>
            <person name="Varga T."/>
            <person name="Kohler A."/>
            <person name="Feng B."/>
            <person name="Cao Y."/>
            <person name="Lipzen A."/>
            <person name="Daum C."/>
            <person name="Hundley H."/>
            <person name="Pangilinan J."/>
            <person name="Johnson J."/>
            <person name="Barry K."/>
            <person name="LaButti K."/>
            <person name="Ng V."/>
            <person name="Ahrendt S."/>
            <person name="Min B."/>
            <person name="Choi I.G."/>
            <person name="Park H."/>
            <person name="Plett J.M."/>
            <person name="Magnuson J."/>
            <person name="Spatafora J.W."/>
            <person name="Nagy L.G."/>
            <person name="Henrissat B."/>
            <person name="Grigoriev I.V."/>
            <person name="Yang Z.L."/>
            <person name="Xu J."/>
            <person name="Martin F.M."/>
        </authorList>
    </citation>
    <scope>NUCLEOTIDE SEQUENCE</scope>
    <source>
        <strain evidence="1">KUC20120723A-06</strain>
    </source>
</reference>
<comment type="caution">
    <text evidence="1">The sequence shown here is derived from an EMBL/GenBank/DDBJ whole genome shotgun (WGS) entry which is preliminary data.</text>
</comment>
<dbReference type="EMBL" id="MU266377">
    <property type="protein sequence ID" value="KAH7926790.1"/>
    <property type="molecule type" value="Genomic_DNA"/>
</dbReference>
<name>A0ACB8BLM0_9AGAM</name>
<protein>
    <submittedName>
        <fullName evidence="1">Uncharacterized protein</fullName>
    </submittedName>
</protein>
<accession>A0ACB8BLM0</accession>
<dbReference type="Proteomes" id="UP000790709">
    <property type="component" value="Unassembled WGS sequence"/>
</dbReference>
<keyword evidence="2" id="KW-1185">Reference proteome</keyword>